<dbReference type="EMBL" id="AP005285">
    <property type="protein sequence ID" value="BAD23223.1"/>
    <property type="molecule type" value="Genomic_DNA"/>
</dbReference>
<evidence type="ECO:0000256" key="1">
    <source>
        <dbReference type="SAM" id="MobiDB-lite"/>
    </source>
</evidence>
<feature type="compositionally biased region" description="Polar residues" evidence="1">
    <location>
        <begin position="58"/>
        <end position="67"/>
    </location>
</feature>
<name>Q6K657_ORYSJ</name>
<accession>Q6K657</accession>
<sequence length="67" mass="7171">MAPIPQGVGAPQPSGPKQERPDPSGRQRRGGHVSLRPDPPPPEGVRPRGTGLYRWAGTQRSQIARIG</sequence>
<organism evidence="2 3">
    <name type="scientific">Oryza sativa subsp. japonica</name>
    <name type="common">Rice</name>
    <dbReference type="NCBI Taxonomy" id="39947"/>
    <lineage>
        <taxon>Eukaryota</taxon>
        <taxon>Viridiplantae</taxon>
        <taxon>Streptophyta</taxon>
        <taxon>Embryophyta</taxon>
        <taxon>Tracheophyta</taxon>
        <taxon>Spermatophyta</taxon>
        <taxon>Magnoliopsida</taxon>
        <taxon>Liliopsida</taxon>
        <taxon>Poales</taxon>
        <taxon>Poaceae</taxon>
        <taxon>BOP clade</taxon>
        <taxon>Oryzoideae</taxon>
        <taxon>Oryzeae</taxon>
        <taxon>Oryzinae</taxon>
        <taxon>Oryza</taxon>
        <taxon>Oryza sativa</taxon>
    </lineage>
</organism>
<dbReference type="Proteomes" id="UP000000763">
    <property type="component" value="Chromosome 2"/>
</dbReference>
<protein>
    <submittedName>
        <fullName evidence="2">Uncharacterized protein</fullName>
    </submittedName>
</protein>
<evidence type="ECO:0000313" key="2">
    <source>
        <dbReference type="EMBL" id="BAD23223.1"/>
    </source>
</evidence>
<feature type="region of interest" description="Disordered" evidence="1">
    <location>
        <begin position="1"/>
        <end position="67"/>
    </location>
</feature>
<proteinExistence type="predicted"/>
<reference evidence="3" key="2">
    <citation type="journal article" date="2008" name="Nucleic Acids Res.">
        <title>The rice annotation project database (RAP-DB): 2008 update.</title>
        <authorList>
            <consortium name="The rice annotation project (RAP)"/>
        </authorList>
    </citation>
    <scope>GENOME REANNOTATION</scope>
    <source>
        <strain evidence="3">cv. Nipponbare</strain>
    </source>
</reference>
<dbReference type="AlphaFoldDB" id="Q6K657"/>
<evidence type="ECO:0000313" key="3">
    <source>
        <dbReference type="Proteomes" id="UP000000763"/>
    </source>
</evidence>
<reference evidence="3" key="1">
    <citation type="journal article" date="2005" name="Nature">
        <title>The map-based sequence of the rice genome.</title>
        <authorList>
            <consortium name="International rice genome sequencing project (IRGSP)"/>
            <person name="Matsumoto T."/>
            <person name="Wu J."/>
            <person name="Kanamori H."/>
            <person name="Katayose Y."/>
            <person name="Fujisawa M."/>
            <person name="Namiki N."/>
            <person name="Mizuno H."/>
            <person name="Yamamoto K."/>
            <person name="Antonio B.A."/>
            <person name="Baba T."/>
            <person name="Sakata K."/>
            <person name="Nagamura Y."/>
            <person name="Aoki H."/>
            <person name="Arikawa K."/>
            <person name="Arita K."/>
            <person name="Bito T."/>
            <person name="Chiden Y."/>
            <person name="Fujitsuka N."/>
            <person name="Fukunaka R."/>
            <person name="Hamada M."/>
            <person name="Harada C."/>
            <person name="Hayashi A."/>
            <person name="Hijishita S."/>
            <person name="Honda M."/>
            <person name="Hosokawa S."/>
            <person name="Ichikawa Y."/>
            <person name="Idonuma A."/>
            <person name="Iijima M."/>
            <person name="Ikeda M."/>
            <person name="Ikeno M."/>
            <person name="Ito K."/>
            <person name="Ito S."/>
            <person name="Ito T."/>
            <person name="Ito Y."/>
            <person name="Ito Y."/>
            <person name="Iwabuchi A."/>
            <person name="Kamiya K."/>
            <person name="Karasawa W."/>
            <person name="Kurita K."/>
            <person name="Katagiri S."/>
            <person name="Kikuta A."/>
            <person name="Kobayashi H."/>
            <person name="Kobayashi N."/>
            <person name="Machita K."/>
            <person name="Maehara T."/>
            <person name="Masukawa M."/>
            <person name="Mizubayashi T."/>
            <person name="Mukai Y."/>
            <person name="Nagasaki H."/>
            <person name="Nagata Y."/>
            <person name="Naito S."/>
            <person name="Nakashima M."/>
            <person name="Nakama Y."/>
            <person name="Nakamichi Y."/>
            <person name="Nakamura M."/>
            <person name="Meguro A."/>
            <person name="Negishi M."/>
            <person name="Ohta I."/>
            <person name="Ohta T."/>
            <person name="Okamoto M."/>
            <person name="Ono N."/>
            <person name="Saji S."/>
            <person name="Sakaguchi M."/>
            <person name="Sakai K."/>
            <person name="Shibata M."/>
            <person name="Shimokawa T."/>
            <person name="Song J."/>
            <person name="Takazaki Y."/>
            <person name="Terasawa K."/>
            <person name="Tsugane M."/>
            <person name="Tsuji K."/>
            <person name="Ueda S."/>
            <person name="Waki K."/>
            <person name="Yamagata H."/>
            <person name="Yamamoto M."/>
            <person name="Yamamoto S."/>
            <person name="Yamane H."/>
            <person name="Yoshiki S."/>
            <person name="Yoshihara R."/>
            <person name="Yukawa K."/>
            <person name="Zhong H."/>
            <person name="Yano M."/>
            <person name="Yuan Q."/>
            <person name="Ouyang S."/>
            <person name="Liu J."/>
            <person name="Jones K.M."/>
            <person name="Gansberger K."/>
            <person name="Moffat K."/>
            <person name="Hill J."/>
            <person name="Bera J."/>
            <person name="Fadrosh D."/>
            <person name="Jin S."/>
            <person name="Johri S."/>
            <person name="Kim M."/>
            <person name="Overton L."/>
            <person name="Reardon M."/>
            <person name="Tsitrin T."/>
            <person name="Vuong H."/>
            <person name="Weaver B."/>
            <person name="Ciecko A."/>
            <person name="Tallon L."/>
            <person name="Jackson J."/>
            <person name="Pai G."/>
            <person name="Aken S.V."/>
            <person name="Utterback T."/>
            <person name="Reidmuller S."/>
            <person name="Feldblyum T."/>
            <person name="Hsiao J."/>
            <person name="Zismann V."/>
            <person name="Iobst S."/>
            <person name="de Vazeille A.R."/>
            <person name="Buell C.R."/>
            <person name="Ying K."/>
            <person name="Li Y."/>
            <person name="Lu T."/>
            <person name="Huang Y."/>
            <person name="Zhao Q."/>
            <person name="Feng Q."/>
            <person name="Zhang L."/>
            <person name="Zhu J."/>
            <person name="Weng Q."/>
            <person name="Mu J."/>
            <person name="Lu Y."/>
            <person name="Fan D."/>
            <person name="Liu Y."/>
            <person name="Guan J."/>
            <person name="Zhang Y."/>
            <person name="Yu S."/>
            <person name="Liu X."/>
            <person name="Zhang Y."/>
            <person name="Hong G."/>
            <person name="Han B."/>
            <person name="Choisne N."/>
            <person name="Demange N."/>
            <person name="Orjeda G."/>
            <person name="Samain S."/>
            <person name="Cattolico L."/>
            <person name="Pelletier E."/>
            <person name="Couloux A."/>
            <person name="Segurens B."/>
            <person name="Wincker P."/>
            <person name="D'Hont A."/>
            <person name="Scarpelli C."/>
            <person name="Weissenbach J."/>
            <person name="Salanoubat M."/>
            <person name="Quetier F."/>
            <person name="Yu Y."/>
            <person name="Kim H.R."/>
            <person name="Rambo T."/>
            <person name="Currie J."/>
            <person name="Collura K."/>
            <person name="Luo M."/>
            <person name="Yang T."/>
            <person name="Ammiraju J.S.S."/>
            <person name="Engler F."/>
            <person name="Soderlund C."/>
            <person name="Wing R.A."/>
            <person name="Palmer L.E."/>
            <person name="de la Bastide M."/>
            <person name="Spiegel L."/>
            <person name="Nascimento L."/>
            <person name="Zutavern T."/>
            <person name="O'Shaughnessy A."/>
            <person name="Dike S."/>
            <person name="Dedhia N."/>
            <person name="Preston R."/>
            <person name="Balija V."/>
            <person name="McCombie W.R."/>
            <person name="Chow T."/>
            <person name="Chen H."/>
            <person name="Chung M."/>
            <person name="Chen C."/>
            <person name="Shaw J."/>
            <person name="Wu H."/>
            <person name="Hsiao K."/>
            <person name="Chao Y."/>
            <person name="Chu M."/>
            <person name="Cheng C."/>
            <person name="Hour A."/>
            <person name="Lee P."/>
            <person name="Lin S."/>
            <person name="Lin Y."/>
            <person name="Liou J."/>
            <person name="Liu S."/>
            <person name="Hsing Y."/>
            <person name="Raghuvanshi S."/>
            <person name="Mohanty A."/>
            <person name="Bharti A.K."/>
            <person name="Gaur A."/>
            <person name="Gupta V."/>
            <person name="Kumar D."/>
            <person name="Ravi V."/>
            <person name="Vij S."/>
            <person name="Kapur A."/>
            <person name="Khurana P."/>
            <person name="Khurana P."/>
            <person name="Khurana J.P."/>
            <person name="Tyagi A.K."/>
            <person name="Gaikwad K."/>
            <person name="Singh A."/>
            <person name="Dalal V."/>
            <person name="Srivastava S."/>
            <person name="Dixit A."/>
            <person name="Pal A.K."/>
            <person name="Ghazi I.A."/>
            <person name="Yadav M."/>
            <person name="Pandit A."/>
            <person name="Bhargava A."/>
            <person name="Sureshbabu K."/>
            <person name="Batra K."/>
            <person name="Sharma T.R."/>
            <person name="Mohapatra T."/>
            <person name="Singh N.K."/>
            <person name="Messing J."/>
            <person name="Nelson A.B."/>
            <person name="Fuks G."/>
            <person name="Kavchok S."/>
            <person name="Keizer G."/>
            <person name="Linton E."/>
            <person name="Llaca V."/>
            <person name="Song R."/>
            <person name="Tanyolac B."/>
            <person name="Young S."/>
            <person name="Ho-Il K."/>
            <person name="Hahn J.H."/>
            <person name="Sangsakoo G."/>
            <person name="Vanavichit A."/>
            <person name="de Mattos Luiz.A.T."/>
            <person name="Zimmer P.D."/>
            <person name="Malone G."/>
            <person name="Dellagostin O."/>
            <person name="de Oliveira A.C."/>
            <person name="Bevan M."/>
            <person name="Bancroft I."/>
            <person name="Minx P."/>
            <person name="Cordum H."/>
            <person name="Wilson R."/>
            <person name="Cheng Z."/>
            <person name="Jin W."/>
            <person name="Jiang J."/>
            <person name="Leong S.A."/>
            <person name="Iwama H."/>
            <person name="Gojobori T."/>
            <person name="Itoh T."/>
            <person name="Niimura Y."/>
            <person name="Fujii Y."/>
            <person name="Habara T."/>
            <person name="Sakai H."/>
            <person name="Sato Y."/>
            <person name="Wilson G."/>
            <person name="Kumar K."/>
            <person name="McCouch S."/>
            <person name="Juretic N."/>
            <person name="Hoen D."/>
            <person name="Wright S."/>
            <person name="Bruskiewich R."/>
            <person name="Bureau T."/>
            <person name="Miyao A."/>
            <person name="Hirochika H."/>
            <person name="Nishikawa T."/>
            <person name="Kadowaki K."/>
            <person name="Sugiura M."/>
            <person name="Burr B."/>
            <person name="Sasaki T."/>
        </authorList>
    </citation>
    <scope>NUCLEOTIDE SEQUENCE [LARGE SCALE GENOMIC DNA]</scope>
    <source>
        <strain evidence="3">cv. Nipponbare</strain>
    </source>
</reference>
<gene>
    <name evidence="2" type="primary">OJ1003_F04.16</name>
</gene>